<sequence length="86" mass="9874">MALTYSSLNSSEALDSTEAAKRIFVYRQVRVLTCIEDNFCFTKVNYSSLTPYSMLEFIHTKGKYISNLSGGFFRRDCQHEQNISIS</sequence>
<reference evidence="2" key="1">
    <citation type="submission" date="2015-01" db="EMBL/GenBank/DDBJ databases">
        <authorList>
            <person name="Manzoor Shahid"/>
            <person name="Zubair Saima"/>
        </authorList>
    </citation>
    <scope>NUCLEOTIDE SEQUENCE [LARGE SCALE GENOMIC DNA]</scope>
    <source>
        <strain evidence="2">Sp3</strain>
    </source>
</reference>
<accession>A0A0B7MIN8</accession>
<proteinExistence type="predicted"/>
<dbReference type="AlphaFoldDB" id="A0A0B7MIN8"/>
<protein>
    <submittedName>
        <fullName evidence="1">Uncharacterized protein</fullName>
    </submittedName>
</protein>
<dbReference type="Proteomes" id="UP000046155">
    <property type="component" value="Unassembled WGS sequence"/>
</dbReference>
<name>A0A0B7MIN8_9FIRM</name>
<gene>
    <name evidence="1" type="ORF">SSCH_640003</name>
</gene>
<dbReference type="EMBL" id="CDRZ01000263">
    <property type="protein sequence ID" value="CEO89905.1"/>
    <property type="molecule type" value="Genomic_DNA"/>
</dbReference>
<evidence type="ECO:0000313" key="1">
    <source>
        <dbReference type="EMBL" id="CEO89905.1"/>
    </source>
</evidence>
<evidence type="ECO:0000313" key="2">
    <source>
        <dbReference type="Proteomes" id="UP000046155"/>
    </source>
</evidence>
<keyword evidence="2" id="KW-1185">Reference proteome</keyword>
<organism evidence="1 2">
    <name type="scientific">Syntrophaceticus schinkii</name>
    <dbReference type="NCBI Taxonomy" id="499207"/>
    <lineage>
        <taxon>Bacteria</taxon>
        <taxon>Bacillati</taxon>
        <taxon>Bacillota</taxon>
        <taxon>Clostridia</taxon>
        <taxon>Thermoanaerobacterales</taxon>
        <taxon>Thermoanaerobacterales Family III. Incertae Sedis</taxon>
        <taxon>Syntrophaceticus</taxon>
    </lineage>
</organism>